<dbReference type="Gene3D" id="2.30.30.760">
    <property type="match status" value="1"/>
</dbReference>
<comment type="function">
    <text evidence="4">Involved in the assembly process of the P-ring formation. It may associate with FlgF on the rod constituting a structure essential for the P-ring assembly or may act as a modulator protein for the P-ring assembly.</text>
</comment>
<proteinExistence type="inferred from homology"/>
<feature type="domain" description="SAF" evidence="5">
    <location>
        <begin position="24"/>
        <end position="87"/>
    </location>
</feature>
<dbReference type="InterPro" id="IPR039246">
    <property type="entry name" value="Flagellar_FlgA"/>
</dbReference>
<name>A0A135HTC3_9HYPH</name>
<keyword evidence="3 4" id="KW-0574">Periplasm</keyword>
<keyword evidence="2 4" id="KW-0732">Signal</keyword>
<keyword evidence="6" id="KW-0966">Cell projection</keyword>
<evidence type="ECO:0000256" key="2">
    <source>
        <dbReference type="ARBA" id="ARBA00022729"/>
    </source>
</evidence>
<dbReference type="AlphaFoldDB" id="A0A135HTC3"/>
<dbReference type="CDD" id="cd11614">
    <property type="entry name" value="SAF_CpaB_FlgA_like"/>
    <property type="match status" value="1"/>
</dbReference>
<dbReference type="SMART" id="SM00858">
    <property type="entry name" value="SAF"/>
    <property type="match status" value="1"/>
</dbReference>
<comment type="caution">
    <text evidence="6">The sequence shown here is derived from an EMBL/GenBank/DDBJ whole genome shotgun (WGS) entry which is preliminary data.</text>
</comment>
<dbReference type="STRING" id="1494590.ATN84_13945"/>
<dbReference type="PANTHER" id="PTHR36307:SF1">
    <property type="entry name" value="FLAGELLA BASAL BODY P-RING FORMATION PROTEIN FLGA"/>
    <property type="match status" value="1"/>
</dbReference>
<reference evidence="6 7" key="1">
    <citation type="submission" date="2015-11" db="EMBL/GenBank/DDBJ databases">
        <title>Draft genome sequence of Paramesorhizobium deserti A-3-E, a strain highly resistant to diverse beta-lactam antibiotics.</title>
        <authorList>
            <person name="Lv R."/>
            <person name="Yang X."/>
            <person name="Fang N."/>
            <person name="Guo J."/>
            <person name="Luo X."/>
            <person name="Peng F."/>
            <person name="Yang R."/>
            <person name="Cui Y."/>
            <person name="Fang C."/>
            <person name="Song Y."/>
        </authorList>
    </citation>
    <scope>NUCLEOTIDE SEQUENCE [LARGE SCALE GENOMIC DNA]</scope>
    <source>
        <strain evidence="6 7">A-3-E</strain>
    </source>
</reference>
<dbReference type="GO" id="GO:0042597">
    <property type="term" value="C:periplasmic space"/>
    <property type="evidence" value="ECO:0007669"/>
    <property type="project" value="UniProtKB-SubCell"/>
</dbReference>
<dbReference type="GO" id="GO:0044780">
    <property type="term" value="P:bacterial-type flagellum assembly"/>
    <property type="evidence" value="ECO:0007669"/>
    <property type="project" value="InterPro"/>
</dbReference>
<accession>A0A135HTC3</accession>
<dbReference type="Pfam" id="PF13144">
    <property type="entry name" value="ChapFlgA"/>
    <property type="match status" value="1"/>
</dbReference>
<keyword evidence="6" id="KW-0282">Flagellum</keyword>
<keyword evidence="4" id="KW-1005">Bacterial flagellum biogenesis</keyword>
<feature type="signal peptide" evidence="4">
    <location>
        <begin position="1"/>
        <end position="21"/>
    </location>
</feature>
<evidence type="ECO:0000256" key="1">
    <source>
        <dbReference type="ARBA" id="ARBA00004418"/>
    </source>
</evidence>
<dbReference type="InterPro" id="IPR013974">
    <property type="entry name" value="SAF"/>
</dbReference>
<dbReference type="PANTHER" id="PTHR36307">
    <property type="entry name" value="FLAGELLA BASAL BODY P-RING FORMATION PROTEIN FLGA"/>
    <property type="match status" value="1"/>
</dbReference>
<evidence type="ECO:0000259" key="5">
    <source>
        <dbReference type="SMART" id="SM00858"/>
    </source>
</evidence>
<evidence type="ECO:0000313" key="7">
    <source>
        <dbReference type="Proteomes" id="UP000070107"/>
    </source>
</evidence>
<evidence type="ECO:0000313" key="6">
    <source>
        <dbReference type="EMBL" id="KXF76437.1"/>
    </source>
</evidence>
<evidence type="ECO:0000256" key="3">
    <source>
        <dbReference type="ARBA" id="ARBA00022764"/>
    </source>
</evidence>
<evidence type="ECO:0000256" key="4">
    <source>
        <dbReference type="RuleBase" id="RU362063"/>
    </source>
</evidence>
<feature type="chain" id="PRO_5007356582" description="Flagella basal body P-ring formation protein FlgA" evidence="4">
    <location>
        <begin position="22"/>
        <end position="151"/>
    </location>
</feature>
<comment type="subcellular location">
    <subcellularLocation>
        <location evidence="1 4">Periplasm</location>
    </subcellularLocation>
</comment>
<dbReference type="NCBIfam" id="TIGR03170">
    <property type="entry name" value="flgA_cterm"/>
    <property type="match status" value="1"/>
</dbReference>
<dbReference type="InterPro" id="IPR017585">
    <property type="entry name" value="SAF_FlgA"/>
</dbReference>
<keyword evidence="6" id="KW-0969">Cilium</keyword>
<organism evidence="6 7">
    <name type="scientific">Paramesorhizobium deserti</name>
    <dbReference type="NCBI Taxonomy" id="1494590"/>
    <lineage>
        <taxon>Bacteria</taxon>
        <taxon>Pseudomonadati</taxon>
        <taxon>Pseudomonadota</taxon>
        <taxon>Alphaproteobacteria</taxon>
        <taxon>Hyphomicrobiales</taxon>
        <taxon>Phyllobacteriaceae</taxon>
        <taxon>Paramesorhizobium</taxon>
    </lineage>
</organism>
<comment type="similarity">
    <text evidence="4">Belongs to the FlgA family.</text>
</comment>
<keyword evidence="7" id="KW-1185">Reference proteome</keyword>
<dbReference type="EMBL" id="LNTU01000034">
    <property type="protein sequence ID" value="KXF76437.1"/>
    <property type="molecule type" value="Genomic_DNA"/>
</dbReference>
<sequence>MARLAALTGAAALACIPAAHADRIAFVVPSAVVYPGQVVSDTALLEKQFTAKPEIAGQYALTPDQVVGKIARRTLLPGKPILIGALGEPSLVQRGVPAPLVYTAGELTITAMGTPLQAGSAGDFIKVRNVDSGLVVSGTIMADGRIRVGMQ</sequence>
<dbReference type="PROSITE" id="PS51257">
    <property type="entry name" value="PROKAR_LIPOPROTEIN"/>
    <property type="match status" value="1"/>
</dbReference>
<dbReference type="Proteomes" id="UP000070107">
    <property type="component" value="Unassembled WGS sequence"/>
</dbReference>
<gene>
    <name evidence="6" type="primary">flgA</name>
    <name evidence="6" type="ORF">ATN84_13945</name>
</gene>
<protein>
    <recommendedName>
        <fullName evidence="4">Flagella basal body P-ring formation protein FlgA</fullName>
    </recommendedName>
</protein>